<evidence type="ECO:0000313" key="3">
    <source>
        <dbReference type="Proteomes" id="UP001558713"/>
    </source>
</evidence>
<dbReference type="SMART" id="SM00612">
    <property type="entry name" value="Kelch"/>
    <property type="match status" value="1"/>
</dbReference>
<dbReference type="AlphaFoldDB" id="A0ABD0ZP70"/>
<dbReference type="Gene3D" id="2.120.10.80">
    <property type="entry name" value="Kelch-type beta propeller"/>
    <property type="match status" value="1"/>
</dbReference>
<reference evidence="2 3" key="1">
    <citation type="submission" date="2024-04" db="EMBL/GenBank/DDBJ databases">
        <title>Genome assembly C_amara_ONT_v2.</title>
        <authorList>
            <person name="Yant L."/>
            <person name="Moore C."/>
            <person name="Slenker M."/>
        </authorList>
    </citation>
    <scope>NUCLEOTIDE SEQUENCE [LARGE SCALE GENOMIC DNA]</scope>
    <source>
        <tissue evidence="2">Leaf</tissue>
    </source>
</reference>
<accession>A0ABD0ZP70</accession>
<name>A0ABD0ZP70_CARAN</name>
<organism evidence="2 3">
    <name type="scientific">Cardamine amara subsp. amara</name>
    <dbReference type="NCBI Taxonomy" id="228776"/>
    <lineage>
        <taxon>Eukaryota</taxon>
        <taxon>Viridiplantae</taxon>
        <taxon>Streptophyta</taxon>
        <taxon>Embryophyta</taxon>
        <taxon>Tracheophyta</taxon>
        <taxon>Spermatophyta</taxon>
        <taxon>Magnoliopsida</taxon>
        <taxon>eudicotyledons</taxon>
        <taxon>Gunneridae</taxon>
        <taxon>Pentapetalae</taxon>
        <taxon>rosids</taxon>
        <taxon>malvids</taxon>
        <taxon>Brassicales</taxon>
        <taxon>Brassicaceae</taxon>
        <taxon>Cardamineae</taxon>
        <taxon>Cardamine</taxon>
    </lineage>
</organism>
<keyword evidence="3" id="KW-1185">Reference proteome</keyword>
<evidence type="ECO:0000313" key="2">
    <source>
        <dbReference type="EMBL" id="KAL1195771.1"/>
    </source>
</evidence>
<sequence length="164" mass="19008">MRVRRTNPAADVIDGKIYVIGGHGSENIEDWGEVYDPKTNTWEPVLPTTLDLTVQKSVVLGKFVMGGKVYAMDDVFKLRLMKDLCLVMIDNMLYQTCVSKGMLFWNDPLKSLKWIKVKGLKHMPKFYYLTPSANSNGGRRVTVWWEFKVNMFLLLRGFFSQVWF</sequence>
<proteinExistence type="predicted"/>
<dbReference type="SUPFAM" id="SSF117281">
    <property type="entry name" value="Kelch motif"/>
    <property type="match status" value="1"/>
</dbReference>
<gene>
    <name evidence="2" type="ORF">V5N11_002549</name>
</gene>
<dbReference type="PANTHER" id="PTHR24414:SF23">
    <property type="entry name" value="F-BOX_KELCH-REPEAT PROTEIN SKIP6"/>
    <property type="match status" value="1"/>
</dbReference>
<dbReference type="InterPro" id="IPR050354">
    <property type="entry name" value="F-box/kelch-repeat_ARATH"/>
</dbReference>
<feature type="domain" description="FKB95-like N-terminal Kelch" evidence="1">
    <location>
        <begin position="1"/>
        <end position="146"/>
    </location>
</feature>
<dbReference type="Pfam" id="PF25210">
    <property type="entry name" value="Kelch_FKB95"/>
    <property type="match status" value="1"/>
</dbReference>
<dbReference type="Proteomes" id="UP001558713">
    <property type="component" value="Unassembled WGS sequence"/>
</dbReference>
<dbReference type="PANTHER" id="PTHR24414">
    <property type="entry name" value="F-BOX/KELCH-REPEAT PROTEIN SKIP4"/>
    <property type="match status" value="1"/>
</dbReference>
<evidence type="ECO:0000259" key="1">
    <source>
        <dbReference type="Pfam" id="PF25210"/>
    </source>
</evidence>
<comment type="caution">
    <text evidence="2">The sequence shown here is derived from an EMBL/GenBank/DDBJ whole genome shotgun (WGS) entry which is preliminary data.</text>
</comment>
<dbReference type="InterPro" id="IPR006652">
    <property type="entry name" value="Kelch_1"/>
</dbReference>
<dbReference type="InterPro" id="IPR057499">
    <property type="entry name" value="Kelch_FKB95"/>
</dbReference>
<dbReference type="InterPro" id="IPR015915">
    <property type="entry name" value="Kelch-typ_b-propeller"/>
</dbReference>
<protein>
    <submittedName>
        <fullName evidence="2">F-box/kelch-repeat protein</fullName>
    </submittedName>
</protein>
<dbReference type="EMBL" id="JBANAX010000718">
    <property type="protein sequence ID" value="KAL1195771.1"/>
    <property type="molecule type" value="Genomic_DNA"/>
</dbReference>